<comment type="caution">
    <text evidence="1">The sequence shown here is derived from an EMBL/GenBank/DDBJ whole genome shotgun (WGS) entry which is preliminary data.</text>
</comment>
<sequence>MRSKAKMSDYGKKPLVSSEMGSFHLDKDQRKYAESMWAVSWRNFP</sequence>
<evidence type="ECO:0000313" key="1">
    <source>
        <dbReference type="EMBL" id="OMO51734.1"/>
    </source>
</evidence>
<dbReference type="AlphaFoldDB" id="A0A1R3G0Y2"/>
<dbReference type="Proteomes" id="UP000187203">
    <property type="component" value="Unassembled WGS sequence"/>
</dbReference>
<gene>
    <name evidence="1" type="ORF">COLO4_37536</name>
</gene>
<proteinExistence type="predicted"/>
<keyword evidence="2" id="KW-1185">Reference proteome</keyword>
<reference evidence="2" key="1">
    <citation type="submission" date="2013-09" db="EMBL/GenBank/DDBJ databases">
        <title>Corchorus olitorius genome sequencing.</title>
        <authorList>
            <person name="Alam M."/>
            <person name="Haque M.S."/>
            <person name="Islam M.S."/>
            <person name="Emdad E.M."/>
            <person name="Islam M.M."/>
            <person name="Ahmed B."/>
            <person name="Halim A."/>
            <person name="Hossen Q.M.M."/>
            <person name="Hossain M.Z."/>
            <person name="Ahmed R."/>
            <person name="Khan M.M."/>
            <person name="Islam R."/>
            <person name="Rashid M.M."/>
            <person name="Khan S.A."/>
            <person name="Rahman M.S."/>
            <person name="Alam M."/>
            <person name="Yahiya A.S."/>
            <person name="Khan M.S."/>
            <person name="Azam M.S."/>
            <person name="Haque T."/>
            <person name="Lashkar M.Z.H."/>
            <person name="Akhand A.I."/>
            <person name="Morshed G."/>
            <person name="Roy S."/>
            <person name="Uddin K.S."/>
            <person name="Rabeya T."/>
            <person name="Hossain A.S."/>
            <person name="Chowdhury A."/>
            <person name="Snigdha A.R."/>
            <person name="Mortoza M.S."/>
            <person name="Matin S.A."/>
            <person name="Hoque S.M.E."/>
            <person name="Islam M.K."/>
            <person name="Roy D.K."/>
            <person name="Haider R."/>
            <person name="Moosa M.M."/>
            <person name="Elias S.M."/>
            <person name="Hasan A.M."/>
            <person name="Jahan S."/>
            <person name="Shafiuddin M."/>
            <person name="Mahmood N."/>
            <person name="Shommy N.S."/>
        </authorList>
    </citation>
    <scope>NUCLEOTIDE SEQUENCE [LARGE SCALE GENOMIC DNA]</scope>
    <source>
        <strain evidence="2">cv. O-4</strain>
    </source>
</reference>
<evidence type="ECO:0000313" key="2">
    <source>
        <dbReference type="Proteomes" id="UP000187203"/>
    </source>
</evidence>
<accession>A0A1R3G0Y2</accession>
<name>A0A1R3G0Y2_9ROSI</name>
<protein>
    <submittedName>
        <fullName evidence="1">Uncharacterized protein</fullName>
    </submittedName>
</protein>
<organism evidence="1 2">
    <name type="scientific">Corchorus olitorius</name>
    <dbReference type="NCBI Taxonomy" id="93759"/>
    <lineage>
        <taxon>Eukaryota</taxon>
        <taxon>Viridiplantae</taxon>
        <taxon>Streptophyta</taxon>
        <taxon>Embryophyta</taxon>
        <taxon>Tracheophyta</taxon>
        <taxon>Spermatophyta</taxon>
        <taxon>Magnoliopsida</taxon>
        <taxon>eudicotyledons</taxon>
        <taxon>Gunneridae</taxon>
        <taxon>Pentapetalae</taxon>
        <taxon>rosids</taxon>
        <taxon>malvids</taxon>
        <taxon>Malvales</taxon>
        <taxon>Malvaceae</taxon>
        <taxon>Grewioideae</taxon>
        <taxon>Apeibeae</taxon>
        <taxon>Corchorus</taxon>
    </lineage>
</organism>
<dbReference type="EMBL" id="AWUE01024066">
    <property type="protein sequence ID" value="OMO51734.1"/>
    <property type="molecule type" value="Genomic_DNA"/>
</dbReference>